<dbReference type="PROSITE" id="PS00108">
    <property type="entry name" value="PROTEIN_KINASE_ST"/>
    <property type="match status" value="1"/>
</dbReference>
<protein>
    <submittedName>
        <fullName evidence="8">Cysteine-rich receptor-like protein kinase 40</fullName>
    </submittedName>
</protein>
<evidence type="ECO:0000256" key="3">
    <source>
        <dbReference type="ARBA" id="ARBA00022741"/>
    </source>
</evidence>
<sequence>MHEGLLEMEMQSTTAAVTSAETQSQAAAAAAGSNFTYEDPHAITEGFSEEIGRGGFGVVYRGKLPNGEEVAVKMLTATGRDDDEQQFEKELGAVRSIQHENVVEFVGYCNAHVLSSTVLSDGRSPVYEKIRALCIKYMEKRSLKNHVAGLDWHSRYEIIKGICEGLNHLHSKGIVHRDLKLDNILLDEILAGAAAVSIYGGCVVPLEKAIEYWEQRLEEAADVQRFKACVELVPLCWGFDRKKRPTIERILDTLNYTDISVQQKGRRQAGADDPQPPEKSRLEGGAGGELRDINGMEVPHRLKAVWLKHGAVVDSLKFSYTDGDGREHHAGPWGSPDAWDKVLQLEPYEFLVSVSGTMGAYAGLPTKVISSLTFVTNVKTYRTRGVTEGDPFELEAPAGSCIVGFRARAGDFLDALAVYHRPISHRL</sequence>
<dbReference type="PROSITE" id="PS50011">
    <property type="entry name" value="PROTEIN_KINASE_DOM"/>
    <property type="match status" value="1"/>
</dbReference>
<accession>A0A1D6G7F6</accession>
<keyword evidence="4 8" id="KW-0418">Kinase</keyword>
<dbReference type="Pfam" id="PF01419">
    <property type="entry name" value="Jacalin"/>
    <property type="match status" value="1"/>
</dbReference>
<dbReference type="Gene3D" id="3.30.200.20">
    <property type="entry name" value="Phosphorylase Kinase, domain 1"/>
    <property type="match status" value="1"/>
</dbReference>
<evidence type="ECO:0000256" key="4">
    <source>
        <dbReference type="ARBA" id="ARBA00022777"/>
    </source>
</evidence>
<dbReference type="GO" id="GO:0030246">
    <property type="term" value="F:carbohydrate binding"/>
    <property type="evidence" value="ECO:0007669"/>
    <property type="project" value="UniProtKB-KW"/>
</dbReference>
<evidence type="ECO:0000256" key="5">
    <source>
        <dbReference type="ARBA" id="ARBA00022840"/>
    </source>
</evidence>
<evidence type="ECO:0000256" key="7">
    <source>
        <dbReference type="RuleBase" id="RU000304"/>
    </source>
</evidence>
<dbReference type="FunFam" id="3.30.200.20:FF:001301">
    <property type="entry name" value="Cysteine-rich receptor-like protein kinase 40"/>
    <property type="match status" value="1"/>
</dbReference>
<organism evidence="8">
    <name type="scientific">Zea mays</name>
    <name type="common">Maize</name>
    <dbReference type="NCBI Taxonomy" id="4577"/>
    <lineage>
        <taxon>Eukaryota</taxon>
        <taxon>Viridiplantae</taxon>
        <taxon>Streptophyta</taxon>
        <taxon>Embryophyta</taxon>
        <taxon>Tracheophyta</taxon>
        <taxon>Spermatophyta</taxon>
        <taxon>Magnoliopsida</taxon>
        <taxon>Liliopsida</taxon>
        <taxon>Poales</taxon>
        <taxon>Poaceae</taxon>
        <taxon>PACMAD clade</taxon>
        <taxon>Panicoideae</taxon>
        <taxon>Andropogonodae</taxon>
        <taxon>Andropogoneae</taxon>
        <taxon>Tripsacinae</taxon>
        <taxon>Zea</taxon>
    </lineage>
</organism>
<dbReference type="Gene3D" id="1.10.510.10">
    <property type="entry name" value="Transferase(Phosphotransferase) domain 1"/>
    <property type="match status" value="1"/>
</dbReference>
<keyword evidence="3 6" id="KW-0547">Nucleotide-binding</keyword>
<dbReference type="IntAct" id="A0A1D6G7F6">
    <property type="interactions" value="1"/>
</dbReference>
<dbReference type="ExpressionAtlas" id="A0A1D6G7F6">
    <property type="expression patterns" value="baseline"/>
</dbReference>
<dbReference type="SMART" id="SM00220">
    <property type="entry name" value="S_TKc"/>
    <property type="match status" value="1"/>
</dbReference>
<dbReference type="SUPFAM" id="SSF51101">
    <property type="entry name" value="Mannose-binding lectins"/>
    <property type="match status" value="1"/>
</dbReference>
<comment type="similarity">
    <text evidence="7">Belongs to the protein kinase superfamily.</text>
</comment>
<dbReference type="InterPro" id="IPR017441">
    <property type="entry name" value="Protein_kinase_ATP_BS"/>
</dbReference>
<dbReference type="EMBL" id="CM000784">
    <property type="protein sequence ID" value="AQK99090.1"/>
    <property type="molecule type" value="Genomic_DNA"/>
</dbReference>
<feature type="binding site" evidence="6">
    <location>
        <position position="73"/>
    </location>
    <ligand>
        <name>ATP</name>
        <dbReference type="ChEBI" id="CHEBI:30616"/>
    </ligand>
</feature>
<dbReference type="InParanoid" id="A0A1D6G7F6"/>
<dbReference type="GO" id="GO:0004674">
    <property type="term" value="F:protein serine/threonine kinase activity"/>
    <property type="evidence" value="ECO:0007669"/>
    <property type="project" value="UniProtKB-KW"/>
</dbReference>
<dbReference type="AlphaFoldDB" id="A0A1D6G7F6"/>
<dbReference type="InterPro" id="IPR011009">
    <property type="entry name" value="Kinase-like_dom_sf"/>
</dbReference>
<gene>
    <name evidence="8" type="ORF">ZEAMMB73_Zm00001d012208</name>
</gene>
<keyword evidence="5 6" id="KW-0067">ATP-binding</keyword>
<dbReference type="PANTHER" id="PTHR47975">
    <property type="entry name" value="S-LOCUS LECTIN KINASE FAMILY PROTEIN"/>
    <property type="match status" value="1"/>
</dbReference>
<proteinExistence type="inferred from homology"/>
<dbReference type="PROSITE" id="PS51752">
    <property type="entry name" value="JACALIN_LECTIN"/>
    <property type="match status" value="1"/>
</dbReference>
<dbReference type="GO" id="GO:0005524">
    <property type="term" value="F:ATP binding"/>
    <property type="evidence" value="ECO:0007669"/>
    <property type="project" value="UniProtKB-UniRule"/>
</dbReference>
<evidence type="ECO:0000256" key="2">
    <source>
        <dbReference type="ARBA" id="ARBA00022734"/>
    </source>
</evidence>
<dbReference type="Pfam" id="PF00069">
    <property type="entry name" value="Pkinase"/>
    <property type="match status" value="1"/>
</dbReference>
<evidence type="ECO:0000313" key="8">
    <source>
        <dbReference type="EMBL" id="AQK99090.1"/>
    </source>
</evidence>
<dbReference type="InterPro" id="IPR001229">
    <property type="entry name" value="Jacalin-like_lectin_dom"/>
</dbReference>
<dbReference type="SMR" id="A0A1D6G7F6"/>
<dbReference type="PROSITE" id="PS00107">
    <property type="entry name" value="PROTEIN_KINASE_ATP"/>
    <property type="match status" value="1"/>
</dbReference>
<dbReference type="InterPro" id="IPR008271">
    <property type="entry name" value="Ser/Thr_kinase_AS"/>
</dbReference>
<keyword evidence="2" id="KW-0430">Lectin</keyword>
<evidence type="ECO:0000256" key="6">
    <source>
        <dbReference type="PROSITE-ProRule" id="PRU10141"/>
    </source>
</evidence>
<keyword evidence="1" id="KW-0808">Transferase</keyword>
<keyword evidence="7" id="KW-0723">Serine/threonine-protein kinase</keyword>
<dbReference type="SMART" id="SM00915">
    <property type="entry name" value="Jacalin"/>
    <property type="match status" value="1"/>
</dbReference>
<evidence type="ECO:0000256" key="1">
    <source>
        <dbReference type="ARBA" id="ARBA00022679"/>
    </source>
</evidence>
<dbReference type="PANTHER" id="PTHR47975:SF69">
    <property type="entry name" value="OS12G0486900 PROTEIN"/>
    <property type="match status" value="1"/>
</dbReference>
<dbReference type="SUPFAM" id="SSF56112">
    <property type="entry name" value="Protein kinase-like (PK-like)"/>
    <property type="match status" value="1"/>
</dbReference>
<dbReference type="InterPro" id="IPR000719">
    <property type="entry name" value="Prot_kinase_dom"/>
</dbReference>
<reference evidence="8" key="1">
    <citation type="submission" date="2015-12" db="EMBL/GenBank/DDBJ databases">
        <title>Update maize B73 reference genome by single molecule sequencing technologies.</title>
        <authorList>
            <consortium name="Maize Genome Sequencing Project"/>
            <person name="Ware D."/>
        </authorList>
    </citation>
    <scope>NUCLEOTIDE SEQUENCE</scope>
    <source>
        <tissue evidence="8">Seedling</tissue>
    </source>
</reference>
<dbReference type="Gene3D" id="2.100.10.30">
    <property type="entry name" value="Jacalin-like lectin domain"/>
    <property type="match status" value="1"/>
</dbReference>
<dbReference type="InterPro" id="IPR036404">
    <property type="entry name" value="Jacalin-like_lectin_dom_sf"/>
</dbReference>
<keyword evidence="8" id="KW-0675">Receptor</keyword>
<dbReference type="InterPro" id="IPR033734">
    <property type="entry name" value="Jacalin-like_lectin_dom_plant"/>
</dbReference>
<dbReference type="CDD" id="cd09612">
    <property type="entry name" value="Jacalin"/>
    <property type="match status" value="1"/>
</dbReference>
<name>A0A1D6G7F6_MAIZE</name>